<dbReference type="NCBIfam" id="TIGR01082">
    <property type="entry name" value="murC"/>
    <property type="match status" value="1"/>
</dbReference>
<evidence type="ECO:0000256" key="11">
    <source>
        <dbReference type="ARBA" id="ARBA00023306"/>
    </source>
</evidence>
<dbReference type="SUPFAM" id="SSF53623">
    <property type="entry name" value="MurD-like peptide ligases, catalytic domain"/>
    <property type="match status" value="1"/>
</dbReference>
<evidence type="ECO:0000256" key="3">
    <source>
        <dbReference type="ARBA" id="ARBA00012211"/>
    </source>
</evidence>
<dbReference type="GO" id="GO:0009252">
    <property type="term" value="P:peptidoglycan biosynthetic process"/>
    <property type="evidence" value="ECO:0007669"/>
    <property type="project" value="UniProtKB-UniRule"/>
</dbReference>
<dbReference type="AlphaFoldDB" id="A0A9D1QE83"/>
<protein>
    <recommendedName>
        <fullName evidence="3 14">UDP-N-acetylmuramate--L-alanine ligase</fullName>
        <ecNumber evidence="3 14">6.3.2.8</ecNumber>
    </recommendedName>
    <alternativeName>
        <fullName evidence="14">UDP-N-acetylmuramoyl-L-alanine synthetase</fullName>
    </alternativeName>
</protein>
<evidence type="ECO:0000256" key="9">
    <source>
        <dbReference type="ARBA" id="ARBA00022960"/>
    </source>
</evidence>
<comment type="catalytic activity">
    <reaction evidence="13 14">
        <text>UDP-N-acetyl-alpha-D-muramate + L-alanine + ATP = UDP-N-acetyl-alpha-D-muramoyl-L-alanine + ADP + phosphate + H(+)</text>
        <dbReference type="Rhea" id="RHEA:23372"/>
        <dbReference type="ChEBI" id="CHEBI:15378"/>
        <dbReference type="ChEBI" id="CHEBI:30616"/>
        <dbReference type="ChEBI" id="CHEBI:43474"/>
        <dbReference type="ChEBI" id="CHEBI:57972"/>
        <dbReference type="ChEBI" id="CHEBI:70757"/>
        <dbReference type="ChEBI" id="CHEBI:83898"/>
        <dbReference type="ChEBI" id="CHEBI:456216"/>
        <dbReference type="EC" id="6.3.2.8"/>
    </reaction>
</comment>
<evidence type="ECO:0000256" key="14">
    <source>
        <dbReference type="HAMAP-Rule" id="MF_00046"/>
    </source>
</evidence>
<keyword evidence="5 14" id="KW-0436">Ligase</keyword>
<feature type="domain" description="Mur ligase central" evidence="17">
    <location>
        <begin position="114"/>
        <end position="292"/>
    </location>
</feature>
<dbReference type="GO" id="GO:0005737">
    <property type="term" value="C:cytoplasm"/>
    <property type="evidence" value="ECO:0007669"/>
    <property type="project" value="UniProtKB-SubCell"/>
</dbReference>
<feature type="binding site" evidence="14">
    <location>
        <begin position="116"/>
        <end position="122"/>
    </location>
    <ligand>
        <name>ATP</name>
        <dbReference type="ChEBI" id="CHEBI:30616"/>
    </ligand>
</feature>
<evidence type="ECO:0000259" key="16">
    <source>
        <dbReference type="Pfam" id="PF02875"/>
    </source>
</evidence>
<dbReference type="Gene3D" id="3.90.190.20">
    <property type="entry name" value="Mur ligase, C-terminal domain"/>
    <property type="match status" value="1"/>
</dbReference>
<evidence type="ECO:0000256" key="12">
    <source>
        <dbReference type="ARBA" id="ARBA00023316"/>
    </source>
</evidence>
<gene>
    <name evidence="14" type="primary">murC</name>
    <name evidence="18" type="ORF">H9888_05735</name>
</gene>
<evidence type="ECO:0000256" key="10">
    <source>
        <dbReference type="ARBA" id="ARBA00022984"/>
    </source>
</evidence>
<keyword evidence="12 14" id="KW-0961">Cell wall biogenesis/degradation</keyword>
<name>A0A9D1QE83_9BACT</name>
<evidence type="ECO:0000256" key="13">
    <source>
        <dbReference type="ARBA" id="ARBA00047833"/>
    </source>
</evidence>
<dbReference type="Pfam" id="PF02875">
    <property type="entry name" value="Mur_ligase_C"/>
    <property type="match status" value="1"/>
</dbReference>
<dbReference type="GO" id="GO:0071555">
    <property type="term" value="P:cell wall organization"/>
    <property type="evidence" value="ECO:0007669"/>
    <property type="project" value="UniProtKB-KW"/>
</dbReference>
<evidence type="ECO:0000259" key="17">
    <source>
        <dbReference type="Pfam" id="PF08245"/>
    </source>
</evidence>
<keyword evidence="10 14" id="KW-0573">Peptidoglycan synthesis</keyword>
<dbReference type="InterPro" id="IPR000713">
    <property type="entry name" value="Mur_ligase_N"/>
</dbReference>
<comment type="subcellular location">
    <subcellularLocation>
        <location evidence="1 14">Cytoplasm</location>
    </subcellularLocation>
</comment>
<evidence type="ECO:0000256" key="5">
    <source>
        <dbReference type="ARBA" id="ARBA00022598"/>
    </source>
</evidence>
<dbReference type="Pfam" id="PF01225">
    <property type="entry name" value="Mur_ligase"/>
    <property type="match status" value="1"/>
</dbReference>
<evidence type="ECO:0000313" key="19">
    <source>
        <dbReference type="Proteomes" id="UP000823926"/>
    </source>
</evidence>
<dbReference type="GO" id="GO:0005524">
    <property type="term" value="F:ATP binding"/>
    <property type="evidence" value="ECO:0007669"/>
    <property type="project" value="UniProtKB-UniRule"/>
</dbReference>
<dbReference type="PANTHER" id="PTHR43445">
    <property type="entry name" value="UDP-N-ACETYLMURAMATE--L-ALANINE LIGASE-RELATED"/>
    <property type="match status" value="1"/>
</dbReference>
<dbReference type="Gene3D" id="3.40.1190.10">
    <property type="entry name" value="Mur-like, catalytic domain"/>
    <property type="match status" value="1"/>
</dbReference>
<organism evidence="18 19">
    <name type="scientific">Candidatus Rikenella faecigallinarum</name>
    <dbReference type="NCBI Taxonomy" id="2838745"/>
    <lineage>
        <taxon>Bacteria</taxon>
        <taxon>Pseudomonadati</taxon>
        <taxon>Bacteroidota</taxon>
        <taxon>Bacteroidia</taxon>
        <taxon>Bacteroidales</taxon>
        <taxon>Rikenellaceae</taxon>
        <taxon>Rikenella</taxon>
    </lineage>
</organism>
<dbReference type="InterPro" id="IPR036615">
    <property type="entry name" value="Mur_ligase_C_dom_sf"/>
</dbReference>
<keyword evidence="6 14" id="KW-0132">Cell division</keyword>
<keyword evidence="4 14" id="KW-0963">Cytoplasm</keyword>
<keyword evidence="9 14" id="KW-0133">Cell shape</keyword>
<evidence type="ECO:0000256" key="1">
    <source>
        <dbReference type="ARBA" id="ARBA00004496"/>
    </source>
</evidence>
<evidence type="ECO:0000259" key="15">
    <source>
        <dbReference type="Pfam" id="PF01225"/>
    </source>
</evidence>
<dbReference type="Proteomes" id="UP000823926">
    <property type="component" value="Unassembled WGS sequence"/>
</dbReference>
<evidence type="ECO:0000256" key="7">
    <source>
        <dbReference type="ARBA" id="ARBA00022741"/>
    </source>
</evidence>
<evidence type="ECO:0000256" key="6">
    <source>
        <dbReference type="ARBA" id="ARBA00022618"/>
    </source>
</evidence>
<proteinExistence type="inferred from homology"/>
<keyword evidence="8 14" id="KW-0067">ATP-binding</keyword>
<keyword evidence="7 14" id="KW-0547">Nucleotide-binding</keyword>
<dbReference type="InterPro" id="IPR036565">
    <property type="entry name" value="Mur-like_cat_sf"/>
</dbReference>
<feature type="domain" description="Mur ligase C-terminal" evidence="16">
    <location>
        <begin position="329"/>
        <end position="444"/>
    </location>
</feature>
<dbReference type="GO" id="GO:0051301">
    <property type="term" value="P:cell division"/>
    <property type="evidence" value="ECO:0007669"/>
    <property type="project" value="UniProtKB-KW"/>
</dbReference>
<keyword evidence="11 14" id="KW-0131">Cell cycle</keyword>
<dbReference type="SUPFAM" id="SSF51984">
    <property type="entry name" value="MurCD N-terminal domain"/>
    <property type="match status" value="1"/>
</dbReference>
<dbReference type="PANTHER" id="PTHR43445:SF3">
    <property type="entry name" value="UDP-N-ACETYLMURAMATE--L-ALANINE LIGASE"/>
    <property type="match status" value="1"/>
</dbReference>
<dbReference type="GO" id="GO:0008360">
    <property type="term" value="P:regulation of cell shape"/>
    <property type="evidence" value="ECO:0007669"/>
    <property type="project" value="UniProtKB-KW"/>
</dbReference>
<sequence length="466" mass="51325">MAKNNIYFVGIGGIGMSALARYFRHEGGQVAGYDRTPSPLTHALEEEGIAVHYEDSVTLIPEPFRDPNTTRVIYTPAIPSDHHELNWFRERGFEILKRSQMLGLLGEGKEVMAVAGTHGKTTTTTMVAHFNSVAAGEGSAFLGGISKNFNSNLVLGPGRRMAVEADEFDRSFLQLHPHAAVITSVDPDHLDIYGTYEAVREAFAQFAAQVTPGGAVVVKRGVTLPLSLQQGVKSYTYALDDPTADFHAEKLEVDAGGYYTFDLVFPNHTVTGCRLGIPGLVNVENCVAAAALVWCEGYRSDDLLREAIATFQGVQRRFDFWVNDPSLPHGMIYMDDYAHHPAELKAMLTSVRRMFPQRELTVIFQPHLYTRTRDFAPEFAEVLSLADRVLLLPIYPARELPIPGVTTEIILDRVTAPLKKLISKEQLLAEVEALPAADAVLVTAGAGDIDRFCASVAEVVRRKNER</sequence>
<dbReference type="InterPro" id="IPR005758">
    <property type="entry name" value="UDP-N-AcMur_Ala_ligase_MurC"/>
</dbReference>
<evidence type="ECO:0000256" key="4">
    <source>
        <dbReference type="ARBA" id="ARBA00022490"/>
    </source>
</evidence>
<comment type="similarity">
    <text evidence="14">Belongs to the MurCDEF family.</text>
</comment>
<dbReference type="InterPro" id="IPR004101">
    <property type="entry name" value="Mur_ligase_C"/>
</dbReference>
<dbReference type="Pfam" id="PF08245">
    <property type="entry name" value="Mur_ligase_M"/>
    <property type="match status" value="1"/>
</dbReference>
<evidence type="ECO:0000256" key="2">
    <source>
        <dbReference type="ARBA" id="ARBA00004752"/>
    </source>
</evidence>
<dbReference type="GO" id="GO:0008763">
    <property type="term" value="F:UDP-N-acetylmuramate-L-alanine ligase activity"/>
    <property type="evidence" value="ECO:0007669"/>
    <property type="project" value="UniProtKB-UniRule"/>
</dbReference>
<dbReference type="Gene3D" id="3.40.50.720">
    <property type="entry name" value="NAD(P)-binding Rossmann-like Domain"/>
    <property type="match status" value="1"/>
</dbReference>
<dbReference type="HAMAP" id="MF_00046">
    <property type="entry name" value="MurC"/>
    <property type="match status" value="1"/>
</dbReference>
<evidence type="ECO:0000256" key="8">
    <source>
        <dbReference type="ARBA" id="ARBA00022840"/>
    </source>
</evidence>
<dbReference type="InterPro" id="IPR013221">
    <property type="entry name" value="Mur_ligase_cen"/>
</dbReference>
<dbReference type="EC" id="6.3.2.8" evidence="3 14"/>
<dbReference type="InterPro" id="IPR050061">
    <property type="entry name" value="MurCDEF_pg_biosynth"/>
</dbReference>
<reference evidence="18" key="1">
    <citation type="journal article" date="2021" name="PeerJ">
        <title>Extensive microbial diversity within the chicken gut microbiome revealed by metagenomics and culture.</title>
        <authorList>
            <person name="Gilroy R."/>
            <person name="Ravi A."/>
            <person name="Getino M."/>
            <person name="Pursley I."/>
            <person name="Horton D.L."/>
            <person name="Alikhan N.F."/>
            <person name="Baker D."/>
            <person name="Gharbi K."/>
            <person name="Hall N."/>
            <person name="Watson M."/>
            <person name="Adriaenssens E.M."/>
            <person name="Foster-Nyarko E."/>
            <person name="Jarju S."/>
            <person name="Secka A."/>
            <person name="Antonio M."/>
            <person name="Oren A."/>
            <person name="Chaudhuri R.R."/>
            <person name="La Ragione R."/>
            <person name="Hildebrand F."/>
            <person name="Pallen M.J."/>
        </authorList>
    </citation>
    <scope>NUCLEOTIDE SEQUENCE</scope>
    <source>
        <strain evidence="18">ChiBcec15-1070</strain>
    </source>
</reference>
<comment type="function">
    <text evidence="14">Cell wall formation.</text>
</comment>
<feature type="domain" description="Mur ligase N-terminal catalytic" evidence="15">
    <location>
        <begin position="6"/>
        <end position="106"/>
    </location>
</feature>
<accession>A0A9D1QE83</accession>
<comment type="pathway">
    <text evidence="2 14">Cell wall biogenesis; peptidoglycan biosynthesis.</text>
</comment>
<comment type="caution">
    <text evidence="18">The sequence shown here is derived from an EMBL/GenBank/DDBJ whole genome shotgun (WGS) entry which is preliminary data.</text>
</comment>
<dbReference type="SUPFAM" id="SSF53244">
    <property type="entry name" value="MurD-like peptide ligases, peptide-binding domain"/>
    <property type="match status" value="1"/>
</dbReference>
<evidence type="ECO:0000313" key="18">
    <source>
        <dbReference type="EMBL" id="HIW10989.1"/>
    </source>
</evidence>
<reference evidence="18" key="2">
    <citation type="submission" date="2021-04" db="EMBL/GenBank/DDBJ databases">
        <authorList>
            <person name="Gilroy R."/>
        </authorList>
    </citation>
    <scope>NUCLEOTIDE SEQUENCE</scope>
    <source>
        <strain evidence="18">ChiBcec15-1070</strain>
    </source>
</reference>
<dbReference type="EMBL" id="DXHL01000027">
    <property type="protein sequence ID" value="HIW10989.1"/>
    <property type="molecule type" value="Genomic_DNA"/>
</dbReference>